<organism evidence="13 14">
    <name type="scientific">Varibaculum cambriense</name>
    <dbReference type="NCBI Taxonomy" id="184870"/>
    <lineage>
        <taxon>Bacteria</taxon>
        <taxon>Bacillati</taxon>
        <taxon>Actinomycetota</taxon>
        <taxon>Actinomycetes</taxon>
        <taxon>Actinomycetales</taxon>
        <taxon>Actinomycetaceae</taxon>
        <taxon>Varibaculum</taxon>
    </lineage>
</organism>
<evidence type="ECO:0000313" key="14">
    <source>
        <dbReference type="Proteomes" id="UP001200537"/>
    </source>
</evidence>
<dbReference type="InterPro" id="IPR015168">
    <property type="entry name" value="SsuA/THI5"/>
</dbReference>
<keyword evidence="7" id="KW-0663">Pyridoxal phosphate</keyword>
<comment type="function">
    <text evidence="1">Responsible for the formation of the pyrimidine heterocycle in the thiamine biosynthesis pathway. Catalyzes the formation of hydroxymethylpyrimidine phosphate (HMP-P) from histidine and pyridoxal phosphate (PLP). The protein uses PLP and the active site histidine to form HMP-P, generating an inactive enzyme. The enzyme can only undergo a single turnover, which suggests it is a suicide enzyme.</text>
</comment>
<dbReference type="PANTHER" id="PTHR31528:SF1">
    <property type="entry name" value="4-AMINO-5-HYDROXYMETHYL-2-METHYLPYRIMIDINE PHOSPHATE SYNTHASE THI11-RELATED"/>
    <property type="match status" value="1"/>
</dbReference>
<feature type="domain" description="SsuA/THI5-like" evidence="12">
    <location>
        <begin position="14"/>
        <end position="229"/>
    </location>
</feature>
<dbReference type="Pfam" id="PF09084">
    <property type="entry name" value="NMT1"/>
    <property type="match status" value="1"/>
</dbReference>
<evidence type="ECO:0000256" key="5">
    <source>
        <dbReference type="ARBA" id="ARBA00022679"/>
    </source>
</evidence>
<proteinExistence type="inferred from homology"/>
<dbReference type="SUPFAM" id="SSF53850">
    <property type="entry name" value="Periplasmic binding protein-like II"/>
    <property type="match status" value="1"/>
</dbReference>
<evidence type="ECO:0000259" key="12">
    <source>
        <dbReference type="Pfam" id="PF09084"/>
    </source>
</evidence>
<evidence type="ECO:0000256" key="1">
    <source>
        <dbReference type="ARBA" id="ARBA00003469"/>
    </source>
</evidence>
<dbReference type="Gene3D" id="3.40.190.10">
    <property type="entry name" value="Periplasmic binding protein-like II"/>
    <property type="match status" value="2"/>
</dbReference>
<dbReference type="GO" id="GO:0009228">
    <property type="term" value="P:thiamine biosynthetic process"/>
    <property type="evidence" value="ECO:0007669"/>
    <property type="project" value="UniProtKB-KW"/>
</dbReference>
<evidence type="ECO:0000313" key="13">
    <source>
        <dbReference type="EMBL" id="MCG4617372.1"/>
    </source>
</evidence>
<keyword evidence="9" id="KW-0408">Iron</keyword>
<dbReference type="PANTHER" id="PTHR31528">
    <property type="entry name" value="4-AMINO-5-HYDROXYMETHYL-2-METHYLPYRIMIDINE PHOSPHATE SYNTHASE THI11-RELATED"/>
    <property type="match status" value="1"/>
</dbReference>
<evidence type="ECO:0000256" key="6">
    <source>
        <dbReference type="ARBA" id="ARBA00022723"/>
    </source>
</evidence>
<keyword evidence="8" id="KW-0784">Thiamine biosynthesis</keyword>
<comment type="similarity">
    <text evidence="3">Belongs to the NMT1/THI5 family.</text>
</comment>
<keyword evidence="5" id="KW-0808">Transferase</keyword>
<comment type="catalytic activity">
    <reaction evidence="11">
        <text>N(6)-(pyridoxal phosphate)-L-lysyl-[4-amino-5-hydroxymethyl-2-methylpyrimidine phosphate synthase] + L-histidyl-[4-amino-5-hydroxymethyl-2-methylpyrimidine phosphate synthase] + 2 Fe(3+) + 4 H2O = L-lysyl-[4-amino-5-hydroxymethyl-2-methylpyrimidine phosphate synthase] + (2S)-2-amino-5-hydroxy-4-oxopentanoyl-[4-amino-5-hydroxymethyl-2-methylpyrimidine phosphate synthase] + 4-amino-2-methyl-5-(phosphooxymethyl)pyrimidine + 3-oxopropanoate + 2 Fe(2+) + 2 H(+)</text>
        <dbReference type="Rhea" id="RHEA:65756"/>
        <dbReference type="Rhea" id="RHEA-COMP:16892"/>
        <dbReference type="Rhea" id="RHEA-COMP:16893"/>
        <dbReference type="Rhea" id="RHEA-COMP:16894"/>
        <dbReference type="Rhea" id="RHEA-COMP:16895"/>
        <dbReference type="ChEBI" id="CHEBI:15377"/>
        <dbReference type="ChEBI" id="CHEBI:15378"/>
        <dbReference type="ChEBI" id="CHEBI:29033"/>
        <dbReference type="ChEBI" id="CHEBI:29034"/>
        <dbReference type="ChEBI" id="CHEBI:29969"/>
        <dbReference type="ChEBI" id="CHEBI:29979"/>
        <dbReference type="ChEBI" id="CHEBI:33190"/>
        <dbReference type="ChEBI" id="CHEBI:58354"/>
        <dbReference type="ChEBI" id="CHEBI:143915"/>
        <dbReference type="ChEBI" id="CHEBI:157692"/>
    </reaction>
    <physiologicalReaction direction="left-to-right" evidence="11">
        <dbReference type="Rhea" id="RHEA:65757"/>
    </physiologicalReaction>
</comment>
<evidence type="ECO:0000256" key="7">
    <source>
        <dbReference type="ARBA" id="ARBA00022898"/>
    </source>
</evidence>
<accession>A0AAJ1BCH7</accession>
<keyword evidence="6" id="KW-0479">Metal-binding</keyword>
<dbReference type="GO" id="GO:0016740">
    <property type="term" value="F:transferase activity"/>
    <property type="evidence" value="ECO:0007669"/>
    <property type="project" value="UniProtKB-KW"/>
</dbReference>
<dbReference type="RefSeq" id="WP_238127623.1">
    <property type="nucleotide sequence ID" value="NZ_JAKNHJ010000004.1"/>
</dbReference>
<dbReference type="EMBL" id="JAKNHJ010000004">
    <property type="protein sequence ID" value="MCG4617372.1"/>
    <property type="molecule type" value="Genomic_DNA"/>
</dbReference>
<evidence type="ECO:0000256" key="3">
    <source>
        <dbReference type="ARBA" id="ARBA00009406"/>
    </source>
</evidence>
<evidence type="ECO:0000256" key="11">
    <source>
        <dbReference type="ARBA" id="ARBA00048179"/>
    </source>
</evidence>
<reference evidence="13" key="1">
    <citation type="submission" date="2022-01" db="EMBL/GenBank/DDBJ databases">
        <title>Collection of gut derived symbiotic bacterial strains cultured from healthy donors.</title>
        <authorList>
            <person name="Lin H."/>
            <person name="Kohout C."/>
            <person name="Waligurski E."/>
            <person name="Pamer E.G."/>
        </authorList>
    </citation>
    <scope>NUCLEOTIDE SEQUENCE</scope>
    <source>
        <strain evidence="13">DFI.7.46</strain>
    </source>
</reference>
<dbReference type="GO" id="GO:0046872">
    <property type="term" value="F:metal ion binding"/>
    <property type="evidence" value="ECO:0007669"/>
    <property type="project" value="UniProtKB-KW"/>
</dbReference>
<dbReference type="Proteomes" id="UP001200537">
    <property type="component" value="Unassembled WGS sequence"/>
</dbReference>
<evidence type="ECO:0000256" key="9">
    <source>
        <dbReference type="ARBA" id="ARBA00023004"/>
    </source>
</evidence>
<gene>
    <name evidence="13" type="ORF">L0M99_02510</name>
</gene>
<dbReference type="InterPro" id="IPR027939">
    <property type="entry name" value="NMT1/THI5"/>
</dbReference>
<sequence length="304" mass="34319">MDLTRIRLEYVVTWPNHAGLFVARKKGWYQQADLDVDISWDGFDRGTPAQLAAKGEFQFASIRLGELLETRHSDHPFVAVATFNQNQLGGVITLKEKGISRFRDLEGKTVSIPPVKRLIQMVIEAVEKDGGDFSKVKVMDPGVFEPDIRAVEKGKYDAIFNVLGWEAYQGSKPFSEVVQLSFDEVEVTPHHAYFLCVEESYLRSHEDQVRAFLAATSRGYDFARDNQAETVDILASTMCASEEDVLEASLKFMAPSWHAPSRRWGEMDAEIVRSYTTWMSEHGFTTASLADVEGAYTNDYLPEK</sequence>
<evidence type="ECO:0000256" key="4">
    <source>
        <dbReference type="ARBA" id="ARBA00011738"/>
    </source>
</evidence>
<protein>
    <recommendedName>
        <fullName evidence="10">Thiamine pyrimidine synthase</fullName>
    </recommendedName>
</protein>
<comment type="caution">
    <text evidence="13">The sequence shown here is derived from an EMBL/GenBank/DDBJ whole genome shotgun (WGS) entry which is preliminary data.</text>
</comment>
<evidence type="ECO:0000256" key="2">
    <source>
        <dbReference type="ARBA" id="ARBA00004948"/>
    </source>
</evidence>
<name>A0AAJ1BCH7_9ACTO</name>
<comment type="subunit">
    <text evidence="4">Homodimer.</text>
</comment>
<dbReference type="AlphaFoldDB" id="A0AAJ1BCH7"/>
<comment type="pathway">
    <text evidence="2">Cofactor biosynthesis; thiamine diphosphate biosynthesis.</text>
</comment>
<evidence type="ECO:0000256" key="8">
    <source>
        <dbReference type="ARBA" id="ARBA00022977"/>
    </source>
</evidence>
<evidence type="ECO:0000256" key="10">
    <source>
        <dbReference type="ARBA" id="ARBA00033171"/>
    </source>
</evidence>